<evidence type="ECO:0000313" key="1">
    <source>
        <dbReference type="EMBL" id="KAI9917802.1"/>
    </source>
</evidence>
<name>A0ACC0WHC5_9STRA</name>
<dbReference type="EMBL" id="CM047592">
    <property type="protein sequence ID" value="KAI9917802.1"/>
    <property type="molecule type" value="Genomic_DNA"/>
</dbReference>
<accession>A0ACC0WHC5</accession>
<keyword evidence="2" id="KW-1185">Reference proteome</keyword>
<reference evidence="1 2" key="1">
    <citation type="journal article" date="2022" name="bioRxiv">
        <title>The genome of the oomycete Peronosclerospora sorghi, a cosmopolitan pathogen of maize and sorghum, is inflated with dispersed pseudogenes.</title>
        <authorList>
            <person name="Fletcher K."/>
            <person name="Martin F."/>
            <person name="Isakeit T."/>
            <person name="Cavanaugh K."/>
            <person name="Magill C."/>
            <person name="Michelmore R."/>
        </authorList>
    </citation>
    <scope>NUCLEOTIDE SEQUENCE [LARGE SCALE GENOMIC DNA]</scope>
    <source>
        <strain evidence="1">P6</strain>
    </source>
</reference>
<comment type="caution">
    <text evidence="1">The sequence shown here is derived from an EMBL/GenBank/DDBJ whole genome shotgun (WGS) entry which is preliminary data.</text>
</comment>
<dbReference type="Proteomes" id="UP001163321">
    <property type="component" value="Chromosome 13"/>
</dbReference>
<proteinExistence type="predicted"/>
<protein>
    <submittedName>
        <fullName evidence="1">Uncharacterized protein</fullName>
    </submittedName>
</protein>
<evidence type="ECO:0000313" key="2">
    <source>
        <dbReference type="Proteomes" id="UP001163321"/>
    </source>
</evidence>
<gene>
    <name evidence="1" type="ORF">PsorP6_012976</name>
</gene>
<organism evidence="1 2">
    <name type="scientific">Peronosclerospora sorghi</name>
    <dbReference type="NCBI Taxonomy" id="230839"/>
    <lineage>
        <taxon>Eukaryota</taxon>
        <taxon>Sar</taxon>
        <taxon>Stramenopiles</taxon>
        <taxon>Oomycota</taxon>
        <taxon>Peronosporomycetes</taxon>
        <taxon>Peronosporales</taxon>
        <taxon>Peronosporaceae</taxon>
        <taxon>Peronosclerospora</taxon>
    </lineage>
</organism>
<sequence length="157" mass="16942">MSPQFISDLVRWGAIGARTTECQLHRELCSGLSMPFGYKNGTDAVVAAKHSHCFLSVSYQGLAAIVSTSGNDTCHLILRGGKSGRNYQKEHVNDASARMVKANLIDNIMVDCSHGNSQKKPKNQIVVGANIANQLRDGDDALLARCSSLTSRRATSH</sequence>